<dbReference type="AlphaFoldDB" id="A0A420VK92"/>
<dbReference type="GO" id="GO:0046983">
    <property type="term" value="F:protein dimerization activity"/>
    <property type="evidence" value="ECO:0007669"/>
    <property type="project" value="InterPro"/>
</dbReference>
<dbReference type="Pfam" id="PF09388">
    <property type="entry name" value="SpoOE-like"/>
    <property type="match status" value="1"/>
</dbReference>
<dbReference type="PANTHER" id="PTHR41263">
    <property type="entry name" value="ASPARTYL-PHOSPHATE PHOSPHATASE YISI"/>
    <property type="match status" value="1"/>
</dbReference>
<dbReference type="Proteomes" id="UP000286235">
    <property type="component" value="Unassembled WGS sequence"/>
</dbReference>
<organism evidence="1 2">
    <name type="scientific">Caldibacillus debilis GB1</name>
    <dbReference type="NCBI Taxonomy" id="1339248"/>
    <lineage>
        <taxon>Bacteria</taxon>
        <taxon>Bacillati</taxon>
        <taxon>Bacillota</taxon>
        <taxon>Bacilli</taxon>
        <taxon>Bacillales</taxon>
        <taxon>Bacillaceae</taxon>
        <taxon>Caldibacillus</taxon>
    </lineage>
</organism>
<accession>A0A420VK92</accession>
<dbReference type="PANTHER" id="PTHR41263:SF1">
    <property type="entry name" value="ASPARTYL-PHOSPHATE PHOSPHATASE YISI"/>
    <property type="match status" value="1"/>
</dbReference>
<reference evidence="1 2" key="1">
    <citation type="submission" date="2013-12" db="EMBL/GenBank/DDBJ databases">
        <title>Genome and proteome characterization of Caldibacillus debilis GB1 derived from a cellulolytic aero-tolerant co-culture.</title>
        <authorList>
            <person name="Wushke S.T."/>
            <person name="Zhang X."/>
            <person name="Fristensky B."/>
            <person name="Wilkins J.A."/>
            <person name="Levin D.B."/>
            <person name="Sparling R."/>
        </authorList>
    </citation>
    <scope>NUCLEOTIDE SEQUENCE [LARGE SCALE GENOMIC DNA]</scope>
    <source>
        <strain evidence="1 2">GB1</strain>
    </source>
</reference>
<dbReference type="InterPro" id="IPR053028">
    <property type="entry name" value="Spo0E-like_phosphatase"/>
</dbReference>
<evidence type="ECO:0000313" key="1">
    <source>
        <dbReference type="EMBL" id="RKO63798.1"/>
    </source>
</evidence>
<dbReference type="Gene3D" id="4.10.280.10">
    <property type="entry name" value="Helix-loop-helix DNA-binding domain"/>
    <property type="match status" value="1"/>
</dbReference>
<proteinExistence type="predicted"/>
<sequence>MEPYSKNKSELETEIKLMRERMIDCAKHYGLTDEKTIRCSQELDRLMLVYQRLFHEQKVNDDVFLWYERVREEKMAYTF</sequence>
<keyword evidence="2" id="KW-1185">Reference proteome</keyword>
<dbReference type="InterPro" id="IPR018540">
    <property type="entry name" value="Spo0E-like"/>
</dbReference>
<dbReference type="RefSeq" id="WP_259462670.1">
    <property type="nucleotide sequence ID" value="NZ_AZRV01000002.1"/>
</dbReference>
<dbReference type="InterPro" id="IPR036638">
    <property type="entry name" value="HLH_DNA-bd_sf"/>
</dbReference>
<gene>
    <name evidence="1" type="ORF">Cdeb_02408</name>
</gene>
<name>A0A420VK92_9BACI</name>
<comment type="caution">
    <text evidence="1">The sequence shown here is derived from an EMBL/GenBank/DDBJ whole genome shotgun (WGS) entry which is preliminary data.</text>
</comment>
<evidence type="ECO:0000313" key="2">
    <source>
        <dbReference type="Proteomes" id="UP000286235"/>
    </source>
</evidence>
<dbReference type="GO" id="GO:0043937">
    <property type="term" value="P:regulation of sporulation"/>
    <property type="evidence" value="ECO:0007669"/>
    <property type="project" value="InterPro"/>
</dbReference>
<protein>
    <submittedName>
        <fullName evidence="1">Spo0E like sporulation regulatory protein</fullName>
    </submittedName>
</protein>
<dbReference type="InterPro" id="IPR037208">
    <property type="entry name" value="Spo0E-like_sf"/>
</dbReference>
<dbReference type="SUPFAM" id="SSF140500">
    <property type="entry name" value="BAS1536-like"/>
    <property type="match status" value="1"/>
</dbReference>
<dbReference type="EMBL" id="AZRV01000002">
    <property type="protein sequence ID" value="RKO63798.1"/>
    <property type="molecule type" value="Genomic_DNA"/>
</dbReference>